<dbReference type="GO" id="GO:0003978">
    <property type="term" value="F:UDP-glucose 4-epimerase activity"/>
    <property type="evidence" value="ECO:0007669"/>
    <property type="project" value="UniProtKB-EC"/>
</dbReference>
<proteinExistence type="inferred from homology"/>
<dbReference type="Gene3D" id="3.90.25.10">
    <property type="entry name" value="UDP-galactose 4-epimerase, domain 1"/>
    <property type="match status" value="1"/>
</dbReference>
<gene>
    <name evidence="3" type="ORF">MNBD_GAMMA12-1641</name>
</gene>
<name>A0A3B0YSX3_9ZZZZ</name>
<feature type="domain" description="NAD-dependent epimerase/dehydratase" evidence="2">
    <location>
        <begin position="3"/>
        <end position="221"/>
    </location>
</feature>
<dbReference type="Gene3D" id="3.40.50.720">
    <property type="entry name" value="NAD(P)-binding Rossmann-like Domain"/>
    <property type="match status" value="1"/>
</dbReference>
<evidence type="ECO:0000259" key="2">
    <source>
        <dbReference type="Pfam" id="PF01370"/>
    </source>
</evidence>
<protein>
    <submittedName>
        <fullName evidence="3">UDP-glucose 4-epimerase</fullName>
        <ecNumber evidence="3">5.1.3.2</ecNumber>
    </submittedName>
</protein>
<accession>A0A3B0YSX3</accession>
<dbReference type="AlphaFoldDB" id="A0A3B0YSX3"/>
<dbReference type="InterPro" id="IPR001509">
    <property type="entry name" value="Epimerase_deHydtase"/>
</dbReference>
<organism evidence="3">
    <name type="scientific">hydrothermal vent metagenome</name>
    <dbReference type="NCBI Taxonomy" id="652676"/>
    <lineage>
        <taxon>unclassified sequences</taxon>
        <taxon>metagenomes</taxon>
        <taxon>ecological metagenomes</taxon>
    </lineage>
</organism>
<evidence type="ECO:0000313" key="3">
    <source>
        <dbReference type="EMBL" id="VAW82571.1"/>
    </source>
</evidence>
<comment type="similarity">
    <text evidence="1">Belongs to the NAD(P)-dependent epimerase/dehydratase family.</text>
</comment>
<dbReference type="Pfam" id="PF01370">
    <property type="entry name" value="Epimerase"/>
    <property type="match status" value="1"/>
</dbReference>
<dbReference type="EMBL" id="UOFL01000249">
    <property type="protein sequence ID" value="VAW82571.1"/>
    <property type="molecule type" value="Genomic_DNA"/>
</dbReference>
<sequence>MRILVTGGAGFIGSNLCEYLRAKGIEVVVVDDLSSGKKSNLSTIIDDITFFHEKIESFDFSKCDGVDAIVHLAAQPSVPFSITNFKESSTTNMLGTIQVVDYCSVYKIPLIYASSSAIYGGLELGNDTSSRIDLLSPYATDKYAMELYSKTAHTLYKLSSVGLRFFNVYGPRQDASSPYSGVISIFTDRILNRKPITIYGGHQTRDFIFIDDIVESIHQSLMLSFETSICEQVNVLTGVSVSIDSLADRLMNLVNIKVEKEYEKLPSGDPEQSNGTVSKMVDVLGVDTSSLVKLDVGLEKTVEFIRLE</sequence>
<reference evidence="3" key="1">
    <citation type="submission" date="2018-06" db="EMBL/GenBank/DDBJ databases">
        <authorList>
            <person name="Zhirakovskaya E."/>
        </authorList>
    </citation>
    <scope>NUCLEOTIDE SEQUENCE</scope>
</reference>
<evidence type="ECO:0000256" key="1">
    <source>
        <dbReference type="ARBA" id="ARBA00007637"/>
    </source>
</evidence>
<keyword evidence="3" id="KW-0413">Isomerase</keyword>
<dbReference type="InterPro" id="IPR036291">
    <property type="entry name" value="NAD(P)-bd_dom_sf"/>
</dbReference>
<dbReference type="EC" id="5.1.3.2" evidence="3"/>
<dbReference type="PANTHER" id="PTHR43000">
    <property type="entry name" value="DTDP-D-GLUCOSE 4,6-DEHYDRATASE-RELATED"/>
    <property type="match status" value="1"/>
</dbReference>
<dbReference type="SUPFAM" id="SSF51735">
    <property type="entry name" value="NAD(P)-binding Rossmann-fold domains"/>
    <property type="match status" value="1"/>
</dbReference>